<dbReference type="CDD" id="cd01149">
    <property type="entry name" value="HutB"/>
    <property type="match status" value="1"/>
</dbReference>
<proteinExistence type="predicted"/>
<dbReference type="Gene3D" id="3.40.50.1980">
    <property type="entry name" value="Nitrogenase molybdenum iron protein domain"/>
    <property type="match status" value="2"/>
</dbReference>
<comment type="caution">
    <text evidence="3">The sequence shown here is derived from an EMBL/GenBank/DDBJ whole genome shotgun (WGS) entry which is preliminary data.</text>
</comment>
<evidence type="ECO:0000259" key="2">
    <source>
        <dbReference type="PROSITE" id="PS50983"/>
    </source>
</evidence>
<dbReference type="InterPro" id="IPR050902">
    <property type="entry name" value="ABC_Transporter_SBP"/>
</dbReference>
<dbReference type="AlphaFoldDB" id="A0A316C9N7"/>
<evidence type="ECO:0000313" key="4">
    <source>
        <dbReference type="Proteomes" id="UP000245396"/>
    </source>
</evidence>
<dbReference type="OrthoDB" id="9797736at2"/>
<dbReference type="EMBL" id="QGGG01000002">
    <property type="protein sequence ID" value="PWJ85873.1"/>
    <property type="molecule type" value="Genomic_DNA"/>
</dbReference>
<dbReference type="Proteomes" id="UP000245396">
    <property type="component" value="Unassembled WGS sequence"/>
</dbReference>
<protein>
    <submittedName>
        <fullName evidence="3">Iron complex transport system substrate-binding protein</fullName>
    </submittedName>
</protein>
<dbReference type="InterPro" id="IPR002491">
    <property type="entry name" value="ABC_transptr_periplasmic_BD"/>
</dbReference>
<dbReference type="PROSITE" id="PS50983">
    <property type="entry name" value="FE_B12_PBP"/>
    <property type="match status" value="1"/>
</dbReference>
<reference evidence="3 4" key="1">
    <citation type="submission" date="2018-05" db="EMBL/GenBank/DDBJ databases">
        <title>Genomic Encyclopedia of Type Strains, Phase IV (KMG-IV): sequencing the most valuable type-strain genomes for metagenomic binning, comparative biology and taxonomic classification.</title>
        <authorList>
            <person name="Goeker M."/>
        </authorList>
    </citation>
    <scope>NUCLEOTIDE SEQUENCE [LARGE SCALE GENOMIC DNA]</scope>
    <source>
        <strain evidence="3 4">DSM 6986</strain>
    </source>
</reference>
<evidence type="ECO:0000313" key="3">
    <source>
        <dbReference type="EMBL" id="PWJ85873.1"/>
    </source>
</evidence>
<dbReference type="PANTHER" id="PTHR30535:SF4">
    <property type="entry name" value="HEMIN-BINDING PERIPLASMIC PROTEIN HMUT"/>
    <property type="match status" value="1"/>
</dbReference>
<feature type="chain" id="PRO_5016254982" evidence="1">
    <location>
        <begin position="29"/>
        <end position="300"/>
    </location>
</feature>
<name>A0A316C9N7_PSESE</name>
<organism evidence="3 4">
    <name type="scientific">Pseudaminobacter salicylatoxidans</name>
    <dbReference type="NCBI Taxonomy" id="93369"/>
    <lineage>
        <taxon>Bacteria</taxon>
        <taxon>Pseudomonadati</taxon>
        <taxon>Pseudomonadota</taxon>
        <taxon>Alphaproteobacteria</taxon>
        <taxon>Hyphomicrobiales</taxon>
        <taxon>Phyllobacteriaceae</taxon>
        <taxon>Pseudaminobacter</taxon>
    </lineage>
</organism>
<dbReference type="PANTHER" id="PTHR30535">
    <property type="entry name" value="VITAMIN B12-BINDING PROTEIN"/>
    <property type="match status" value="1"/>
</dbReference>
<dbReference type="RefSeq" id="WP_109611815.1">
    <property type="nucleotide sequence ID" value="NZ_QGGG01000002.1"/>
</dbReference>
<gene>
    <name evidence="3" type="ORF">C7441_102321</name>
</gene>
<dbReference type="Pfam" id="PF01497">
    <property type="entry name" value="Peripla_BP_2"/>
    <property type="match status" value="1"/>
</dbReference>
<dbReference type="STRING" id="1192868.GCA_000304395_03853"/>
<feature type="signal peptide" evidence="1">
    <location>
        <begin position="1"/>
        <end position="28"/>
    </location>
</feature>
<dbReference type="SUPFAM" id="SSF53807">
    <property type="entry name" value="Helical backbone' metal receptor"/>
    <property type="match status" value="1"/>
</dbReference>
<accession>A0A316C9N7</accession>
<sequence>MSIFSPATGARAAILGVVALLGSFAAGQAEEGVAVLPDASRVVAIGGSVTEIVYALGEESKLVARDSTGTYPEAALKLPDVGYMRALSPEGVLSVNPSGILALAGAGPKEAVDVLKKASITFIEVPESFDHEGILKKIEVVGHALGADEKADALARSVDADLKAAEALTANVAERKRVLFILSMEGGKILAAGENTGANGIIRLAGGVNAMEGVNGYKQLSDEAALTAKPDIILMMDRGGEDHLANADEVFSNPALASTPAAATKNLVRMDGSYLLGFGPRTAAAIRDLAAALYGDQIKG</sequence>
<keyword evidence="1" id="KW-0732">Signal</keyword>
<evidence type="ECO:0000256" key="1">
    <source>
        <dbReference type="SAM" id="SignalP"/>
    </source>
</evidence>
<feature type="domain" description="Fe/B12 periplasmic-binding" evidence="2">
    <location>
        <begin position="41"/>
        <end position="297"/>
    </location>
</feature>
<keyword evidence="4" id="KW-1185">Reference proteome</keyword>